<sequence>MSSAHILIQLRHAIANRGEQTALRCRLEGQWQDMTWQAFDQQIQAISRGLLALKVAHQDKVGIMAGNSGRWISADIGIMSIGAVTVPIYPGSSDDQVAHIVKDAEIDCLIVAGEQEFAQGHALLESGQIRHLIRLDQDTVTSNDQSELGFAQLLKLGSSDAAQALAKARLNALKGDDLFTLIYTSGTTGEPKGVMLDYDNMHASFTIHDDFISVDENDESLAFLPLSHVFERAWSLYCLRRGATVAFLNDPRLVVQALSEIKPTLLASVPRLFEKIHAGVFHKLESASATKRRLFGWATRVADKALEYQLQSKSLPAGLALQHKLADKLVLSKLRGLLGGRIRFMPCGGAKLDATVVRFFHSLGLNVICGYGMTETSATVAAFAQPLKDFGSCGKPLPGLEIRLGADNEIQVKGATVMRGYYNRPEATDESFDGEWLKTGDAGEINEAGELVIVERIKELMKTSNGKYVAPQRVEGAISQDHFIEQVAIIADGHHFVSALVVPSFEALEEYAKAQQIRFESLAQLLDHDRIKALLAERIAECQQHLAPYERVKQYRLLAREFSAELGELTPTMKLKRRVINQNYREQIAAMYRSKAPA</sequence>
<proteinExistence type="predicted"/>
<dbReference type="Pfam" id="PF00501">
    <property type="entry name" value="AMP-binding"/>
    <property type="match status" value="1"/>
</dbReference>
<dbReference type="RefSeq" id="WP_245837186.1">
    <property type="nucleotide sequence ID" value="NZ_BSNC01000011.1"/>
</dbReference>
<dbReference type="EMBL" id="BSNC01000011">
    <property type="protein sequence ID" value="GLP97788.1"/>
    <property type="molecule type" value="Genomic_DNA"/>
</dbReference>
<dbReference type="PROSITE" id="PS00455">
    <property type="entry name" value="AMP_BINDING"/>
    <property type="match status" value="1"/>
</dbReference>
<dbReference type="Pfam" id="PF23562">
    <property type="entry name" value="AMP-binding_C_3"/>
    <property type="match status" value="1"/>
</dbReference>
<dbReference type="GO" id="GO:0004467">
    <property type="term" value="F:long-chain fatty acid-CoA ligase activity"/>
    <property type="evidence" value="ECO:0007669"/>
    <property type="project" value="TreeGrafter"/>
</dbReference>
<dbReference type="InterPro" id="IPR042099">
    <property type="entry name" value="ANL_N_sf"/>
</dbReference>
<dbReference type="GO" id="GO:0005524">
    <property type="term" value="F:ATP binding"/>
    <property type="evidence" value="ECO:0007669"/>
    <property type="project" value="UniProtKB-KW"/>
</dbReference>
<name>A0AA37RYU5_9GAMM</name>
<dbReference type="InterPro" id="IPR020845">
    <property type="entry name" value="AMP-binding_CS"/>
</dbReference>
<evidence type="ECO:0000313" key="4">
    <source>
        <dbReference type="EMBL" id="GLP97788.1"/>
    </source>
</evidence>
<keyword evidence="1" id="KW-0547">Nucleotide-binding</keyword>
<dbReference type="PANTHER" id="PTHR43272:SF33">
    <property type="entry name" value="AMP-BINDING DOMAIN-CONTAINING PROTEIN-RELATED"/>
    <property type="match status" value="1"/>
</dbReference>
<dbReference type="AlphaFoldDB" id="A0AA37RYU5"/>
<evidence type="ECO:0000259" key="3">
    <source>
        <dbReference type="Pfam" id="PF00501"/>
    </source>
</evidence>
<dbReference type="Proteomes" id="UP001161422">
    <property type="component" value="Unassembled WGS sequence"/>
</dbReference>
<keyword evidence="2" id="KW-0067">ATP-binding</keyword>
<dbReference type="InterPro" id="IPR000873">
    <property type="entry name" value="AMP-dep_synth/lig_dom"/>
</dbReference>
<gene>
    <name evidence="4" type="ORF">GCM10007895_30950</name>
</gene>
<evidence type="ECO:0000256" key="1">
    <source>
        <dbReference type="ARBA" id="ARBA00022741"/>
    </source>
</evidence>
<keyword evidence="5" id="KW-1185">Reference proteome</keyword>
<dbReference type="Gene3D" id="3.40.50.12780">
    <property type="entry name" value="N-terminal domain of ligase-like"/>
    <property type="match status" value="1"/>
</dbReference>
<reference evidence="4" key="2">
    <citation type="submission" date="2023-01" db="EMBL/GenBank/DDBJ databases">
        <title>Draft genome sequence of Paraferrimonas sedimenticola strain NBRC 101628.</title>
        <authorList>
            <person name="Sun Q."/>
            <person name="Mori K."/>
        </authorList>
    </citation>
    <scope>NUCLEOTIDE SEQUENCE</scope>
    <source>
        <strain evidence="4">NBRC 101628</strain>
    </source>
</reference>
<dbReference type="CDD" id="cd05907">
    <property type="entry name" value="VL_LC_FACS_like"/>
    <property type="match status" value="1"/>
</dbReference>
<dbReference type="SUPFAM" id="SSF56801">
    <property type="entry name" value="Acetyl-CoA synthetase-like"/>
    <property type="match status" value="1"/>
</dbReference>
<reference evidence="4" key="1">
    <citation type="journal article" date="2014" name="Int. J. Syst. Evol. Microbiol.">
        <title>Complete genome sequence of Corynebacterium casei LMG S-19264T (=DSM 44701T), isolated from a smear-ripened cheese.</title>
        <authorList>
            <consortium name="US DOE Joint Genome Institute (JGI-PGF)"/>
            <person name="Walter F."/>
            <person name="Albersmeier A."/>
            <person name="Kalinowski J."/>
            <person name="Ruckert C."/>
        </authorList>
    </citation>
    <scope>NUCLEOTIDE SEQUENCE</scope>
    <source>
        <strain evidence="4">NBRC 101628</strain>
    </source>
</reference>
<evidence type="ECO:0000256" key="2">
    <source>
        <dbReference type="ARBA" id="ARBA00022840"/>
    </source>
</evidence>
<protein>
    <submittedName>
        <fullName evidence="4">Long-chain-fatty-acid--CoA ligase</fullName>
    </submittedName>
</protein>
<evidence type="ECO:0000313" key="5">
    <source>
        <dbReference type="Proteomes" id="UP001161422"/>
    </source>
</evidence>
<dbReference type="GO" id="GO:0016020">
    <property type="term" value="C:membrane"/>
    <property type="evidence" value="ECO:0007669"/>
    <property type="project" value="TreeGrafter"/>
</dbReference>
<keyword evidence="4" id="KW-0436">Ligase</keyword>
<comment type="caution">
    <text evidence="4">The sequence shown here is derived from an EMBL/GenBank/DDBJ whole genome shotgun (WGS) entry which is preliminary data.</text>
</comment>
<dbReference type="PANTHER" id="PTHR43272">
    <property type="entry name" value="LONG-CHAIN-FATTY-ACID--COA LIGASE"/>
    <property type="match status" value="1"/>
</dbReference>
<feature type="domain" description="AMP-dependent synthetase/ligase" evidence="3">
    <location>
        <begin position="11"/>
        <end position="422"/>
    </location>
</feature>
<accession>A0AA37RYU5</accession>
<organism evidence="4 5">
    <name type="scientific">Paraferrimonas sedimenticola</name>
    <dbReference type="NCBI Taxonomy" id="375674"/>
    <lineage>
        <taxon>Bacteria</taxon>
        <taxon>Pseudomonadati</taxon>
        <taxon>Pseudomonadota</taxon>
        <taxon>Gammaproteobacteria</taxon>
        <taxon>Alteromonadales</taxon>
        <taxon>Ferrimonadaceae</taxon>
        <taxon>Paraferrimonas</taxon>
    </lineage>
</organism>